<dbReference type="Proteomes" id="UP000236514">
    <property type="component" value="Unassembled WGS sequence"/>
</dbReference>
<dbReference type="GeneID" id="83716219"/>
<evidence type="ECO:0000313" key="10">
    <source>
        <dbReference type="Proteomes" id="UP000236514"/>
    </source>
</evidence>
<evidence type="ECO:0000313" key="13">
    <source>
        <dbReference type="Proteomes" id="UP000653631"/>
    </source>
</evidence>
<protein>
    <submittedName>
        <fullName evidence="5">DUF2922 domain-containing protein</fullName>
    </submittedName>
    <submittedName>
        <fullName evidence="4">DUF2922 family protein</fullName>
    </submittedName>
</protein>
<reference evidence="7" key="7">
    <citation type="submission" date="2023-04" db="EMBL/GenBank/DDBJ databases">
        <title>Genomic of Limosilactobacillus fermentum MSJK0025.</title>
        <authorList>
            <person name="Yang S."/>
        </authorList>
    </citation>
    <scope>NUCLEOTIDE SEQUENCE</scope>
    <source>
        <strain evidence="7">MSJK0025</strain>
    </source>
</reference>
<evidence type="ECO:0000313" key="9">
    <source>
        <dbReference type="Proteomes" id="UP000185427"/>
    </source>
</evidence>
<evidence type="ECO:0000313" key="11">
    <source>
        <dbReference type="Proteomes" id="UP000466799"/>
    </source>
</evidence>
<evidence type="ECO:0000313" key="7">
    <source>
        <dbReference type="EMBL" id="WFR88781.1"/>
    </source>
</evidence>
<dbReference type="EMBL" id="CP050919">
    <property type="protein sequence ID" value="QIX59164.1"/>
    <property type="molecule type" value="Genomic_DNA"/>
</dbReference>
<reference evidence="2 9" key="2">
    <citation type="submission" date="2016-12" db="EMBL/GenBank/DDBJ databases">
        <title>Complete Genome Sequence of Lactobacillus fermentum Strain SNUV175, a Probiotic for Treatment of Bacterial Vaginosis.</title>
        <authorList>
            <person name="Lee S."/>
            <person name="You H.J."/>
            <person name="Kwon B."/>
            <person name="Ko G."/>
        </authorList>
    </citation>
    <scope>NUCLEOTIDE SEQUENCE [LARGE SCALE GENOMIC DNA]</scope>
    <source>
        <strain evidence="2 9">SNUV175</strain>
    </source>
</reference>
<organism evidence="4 11">
    <name type="scientific">Limosilactobacillus fermentum</name>
    <name type="common">Lactobacillus fermentum</name>
    <dbReference type="NCBI Taxonomy" id="1613"/>
    <lineage>
        <taxon>Bacteria</taxon>
        <taxon>Bacillati</taxon>
        <taxon>Bacillota</taxon>
        <taxon>Bacilli</taxon>
        <taxon>Lactobacillales</taxon>
        <taxon>Lactobacillaceae</taxon>
        <taxon>Limosilactobacillus</taxon>
    </lineage>
</organism>
<dbReference type="Proteomes" id="UP000653631">
    <property type="component" value="Unassembled WGS sequence"/>
</dbReference>
<reference evidence="4 11" key="4">
    <citation type="submission" date="2019-10" db="EMBL/GenBank/DDBJ databases">
        <title>Genome Sequencing and assembly of Lactobacillus fermentum I2, a lactic acid bacteria.</title>
        <authorList>
            <person name="Lopes L.S."/>
            <person name="Persinoti G.F."/>
            <person name="Riano-Pachon D.M."/>
            <person name="Labate C.A."/>
        </authorList>
    </citation>
    <scope>NUCLEOTIDE SEQUENCE [LARGE SCALE GENOMIC DNA]</scope>
    <source>
        <strain evidence="4 11">I2</strain>
    </source>
</reference>
<dbReference type="Proteomes" id="UP001218104">
    <property type="component" value="Chromosome"/>
</dbReference>
<dbReference type="EMBL" id="BOLH01000005">
    <property type="protein sequence ID" value="GIC71647.1"/>
    <property type="molecule type" value="Genomic_DNA"/>
</dbReference>
<dbReference type="Proteomes" id="UP000185427">
    <property type="component" value="Chromosome"/>
</dbReference>
<dbReference type="EMBL" id="WHJL01000018">
    <property type="protein sequence ID" value="MPQ34982.1"/>
    <property type="molecule type" value="Genomic_DNA"/>
</dbReference>
<dbReference type="PATRIC" id="fig|1613.112.peg.465"/>
<dbReference type="Proteomes" id="UP000094714">
    <property type="component" value="Chromosome"/>
</dbReference>
<dbReference type="Proteomes" id="UP000466799">
    <property type="component" value="Unassembled WGS sequence"/>
</dbReference>
<evidence type="ECO:0000313" key="2">
    <source>
        <dbReference type="EMBL" id="APU46331.1"/>
    </source>
</evidence>
<dbReference type="EMBL" id="CP121468">
    <property type="protein sequence ID" value="WFR88781.1"/>
    <property type="molecule type" value="Genomic_DNA"/>
</dbReference>
<gene>
    <name evidence="2" type="ORF">BUW47_07860</name>
    <name evidence="5" type="ORF">C1Y38_03155</name>
    <name evidence="4" type="ORF">GC247_03470</name>
    <name evidence="6" type="ORF">HCY95_01617</name>
    <name evidence="1" type="ORF">LACFE_CDS0442</name>
    <name evidence="3" type="ORF">LF01B1_06620</name>
    <name evidence="7" type="ORF">P8634_08365</name>
</gene>
<evidence type="ECO:0000313" key="12">
    <source>
        <dbReference type="Proteomes" id="UP000503169"/>
    </source>
</evidence>
<dbReference type="OrthoDB" id="2323347at2"/>
<proteinExistence type="predicted"/>
<dbReference type="EMBL" id="POTQ01000004">
    <property type="protein sequence ID" value="PNV58371.1"/>
    <property type="molecule type" value="Genomic_DNA"/>
</dbReference>
<reference evidence="6 12" key="5">
    <citation type="submission" date="2020-04" db="EMBL/GenBank/DDBJ databases">
        <title>Novel strain L. Fermentum HFD1 producer antibacterial peptides.</title>
        <authorList>
            <person name="Ozhegov G.D."/>
            <person name="Pavlova A.S."/>
            <person name="Zhuravleva D.E."/>
            <person name="Gogoleva N.V."/>
            <person name="Shagimardanova E.I."/>
            <person name="Markelova M.I."/>
            <person name="Yarullina D.R."/>
            <person name="Kayumov A.R."/>
        </authorList>
    </citation>
    <scope>NUCLEOTIDE SEQUENCE [LARGE SCALE GENOMIC DNA]</scope>
    <source>
        <strain evidence="6 12">HFD1</strain>
    </source>
</reference>
<accession>A0A0F4HDF3</accession>
<dbReference type="AlphaFoldDB" id="A0A0F4HDF3"/>
<dbReference type="Pfam" id="PF11148">
    <property type="entry name" value="DUF2922"/>
    <property type="match status" value="1"/>
</dbReference>
<dbReference type="InterPro" id="IPR021321">
    <property type="entry name" value="DUF2922"/>
</dbReference>
<reference evidence="1 8" key="1">
    <citation type="submission" date="2016-09" db="EMBL/GenBank/DDBJ databases">
        <title>Genome Sequence of the Lactobacillus fermentum strain NCC2970 (CNCM I-5068).</title>
        <authorList>
            <person name="Barretto C."/>
            <person name="Ngom-Bru C."/>
            <person name="Genevaz A."/>
            <person name="Fournier C."/>
            <person name="Moine D."/>
            <person name="Kassam M."/>
            <person name="Iltis A."/>
            <person name="Sagory-Zalkind P."/>
            <person name="Faucherand G."/>
            <person name="Descombes P."/>
            <person name="Duboux S."/>
        </authorList>
    </citation>
    <scope>NUCLEOTIDE SEQUENCE [LARGE SCALE GENOMIC DNA]</scope>
    <source>
        <strain evidence="1 8">NCC2970</strain>
    </source>
</reference>
<dbReference type="Proteomes" id="UP000503169">
    <property type="component" value="Chromosome"/>
</dbReference>
<dbReference type="EMBL" id="CP017151">
    <property type="protein sequence ID" value="AOR73914.1"/>
    <property type="molecule type" value="Genomic_DNA"/>
</dbReference>
<name>A0A0F4HDF3_LIMFE</name>
<evidence type="ECO:0000313" key="8">
    <source>
        <dbReference type="Proteomes" id="UP000094714"/>
    </source>
</evidence>
<evidence type="ECO:0000313" key="3">
    <source>
        <dbReference type="EMBL" id="GIC71647.1"/>
    </source>
</evidence>
<evidence type="ECO:0000313" key="6">
    <source>
        <dbReference type="EMBL" id="QIX59164.1"/>
    </source>
</evidence>
<evidence type="ECO:0000313" key="1">
    <source>
        <dbReference type="EMBL" id="AOR73914.1"/>
    </source>
</evidence>
<evidence type="ECO:0000313" key="4">
    <source>
        <dbReference type="EMBL" id="MPQ34982.1"/>
    </source>
</evidence>
<dbReference type="STRING" id="1613.GCA_002119645_01748"/>
<evidence type="ECO:0000313" key="5">
    <source>
        <dbReference type="EMBL" id="PNV58371.1"/>
    </source>
</evidence>
<dbReference type="RefSeq" id="WP_003684127.1">
    <property type="nucleotide sequence ID" value="NZ_AP024320.1"/>
</dbReference>
<dbReference type="EMBL" id="CP019030">
    <property type="protein sequence ID" value="APU46331.1"/>
    <property type="molecule type" value="Genomic_DNA"/>
</dbReference>
<reference evidence="5 10" key="3">
    <citation type="submission" date="2018-01" db="EMBL/GenBank/DDBJ databases">
        <title>Draft genome sequence of the feruloyl esterase-producing strain Lactobacillus fermentum CRL 1446, isolated from artisanal goat milk cheese.</title>
        <authorList>
            <person name="Abeijon Mukdsi M.C."/>
            <person name="Saavedra L."/>
            <person name="Gauffin Cano M.P."/>
            <person name="Hebert E.M."/>
            <person name="Medina R.B."/>
        </authorList>
    </citation>
    <scope>NUCLEOTIDE SEQUENCE [LARGE SCALE GENOMIC DNA]</scope>
    <source>
        <strain evidence="5 10">CRL 1446</strain>
    </source>
</reference>
<sequence>MKTLNLTYKGSLNKTHILKINYANGQLDEATVRQAMTQIANLKLFKKGEEDLFVTPVSAKVVNTDEEVLFA</sequence>
<reference evidence="3 13" key="6">
    <citation type="submission" date="2021-01" db="EMBL/GenBank/DDBJ databases">
        <title>Development of a method for detection of lactic acid bacteria that cause putrefactive shochu mash.</title>
        <authorList>
            <person name="Takashita H."/>
            <person name="Fujihara E."/>
            <person name="Takayama K."/>
            <person name="Yamamoto H."/>
            <person name="Mizutani M."/>
            <person name="Kajiwara Y."/>
        </authorList>
    </citation>
    <scope>NUCLEOTIDE SEQUENCE [LARGE SCALE GENOMIC DNA]</scope>
    <source>
        <strain evidence="3 13">01-B1</strain>
    </source>
</reference>